<feature type="domain" description="Nucleoside transporter/FeoB GTPase Gate" evidence="2">
    <location>
        <begin position="41"/>
        <end position="98"/>
    </location>
</feature>
<evidence type="ECO:0000313" key="4">
    <source>
        <dbReference type="Proteomes" id="UP000194267"/>
    </source>
</evidence>
<evidence type="ECO:0000259" key="2">
    <source>
        <dbReference type="Pfam" id="PF07670"/>
    </source>
</evidence>
<name>A0A1Y2T0N5_SYMTR</name>
<organism evidence="3 4">
    <name type="scientific">Symbiobacterium thermophilum</name>
    <dbReference type="NCBI Taxonomy" id="2734"/>
    <lineage>
        <taxon>Bacteria</taxon>
        <taxon>Bacillati</taxon>
        <taxon>Bacillota</taxon>
        <taxon>Clostridia</taxon>
        <taxon>Eubacteriales</taxon>
        <taxon>Symbiobacteriaceae</taxon>
        <taxon>Symbiobacterium</taxon>
    </lineage>
</organism>
<accession>A0A1Y2T0N5</accession>
<comment type="caution">
    <text evidence="3">The sequence shown here is derived from an EMBL/GenBank/DDBJ whole genome shotgun (WGS) entry which is preliminary data.</text>
</comment>
<feature type="transmembrane region" description="Helical" evidence="1">
    <location>
        <begin position="36"/>
        <end position="66"/>
    </location>
</feature>
<sequence>MRGKFTIPVLAAVAVMLTAALVIYPKESLEAAKEGMNLFFTVVFPSLLPFFILSEMLLGLGVVHFIGVLFTPLMRPLFNVPGEGAFVLSMGLAAGYPMDAVITARFRKSRMCTRVEG</sequence>
<evidence type="ECO:0000256" key="1">
    <source>
        <dbReference type="SAM" id="Phobius"/>
    </source>
</evidence>
<reference evidence="4" key="1">
    <citation type="submission" date="2016-04" db="EMBL/GenBank/DDBJ databases">
        <authorList>
            <person name="Antunes L.P."/>
            <person name="Martins L.F."/>
            <person name="Pereira R.V."/>
            <person name="Thomas A.M."/>
            <person name="Barbosa D."/>
            <person name="Nascimento L."/>
            <person name="Silva G.M."/>
            <person name="Condomitti G.W."/>
            <person name="Digiampietri L.A."/>
            <person name="Lombardi K.C."/>
            <person name="Ramos P.L."/>
            <person name="Quaggio R.B."/>
            <person name="Oliveira J.C."/>
            <person name="Pascon R.C."/>
            <person name="Cruz J.B."/>
            <person name="Silva A.M."/>
            <person name="Setubal J.C."/>
        </authorList>
    </citation>
    <scope>NUCLEOTIDE SEQUENCE [LARGE SCALE GENOMIC DNA]</scope>
</reference>
<keyword evidence="1" id="KW-0472">Membrane</keyword>
<dbReference type="EMBL" id="LWLV01003162">
    <property type="protein sequence ID" value="OTA40050.1"/>
    <property type="molecule type" value="Genomic_DNA"/>
</dbReference>
<feature type="transmembrane region" description="Helical" evidence="1">
    <location>
        <begin position="6"/>
        <end position="24"/>
    </location>
</feature>
<keyword evidence="1" id="KW-1133">Transmembrane helix</keyword>
<proteinExistence type="predicted"/>
<dbReference type="Pfam" id="PF07670">
    <property type="entry name" value="Gate"/>
    <property type="match status" value="1"/>
</dbReference>
<keyword evidence="1" id="KW-0812">Transmembrane</keyword>
<dbReference type="AlphaFoldDB" id="A0A1Y2T0N5"/>
<gene>
    <name evidence="3" type="ORF">A6D92_25790</name>
</gene>
<dbReference type="Proteomes" id="UP000194267">
    <property type="component" value="Unassembled WGS sequence"/>
</dbReference>
<feature type="transmembrane region" description="Helical" evidence="1">
    <location>
        <begin position="86"/>
        <end position="104"/>
    </location>
</feature>
<feature type="non-terminal residue" evidence="3">
    <location>
        <position position="117"/>
    </location>
</feature>
<evidence type="ECO:0000313" key="3">
    <source>
        <dbReference type="EMBL" id="OTA40050.1"/>
    </source>
</evidence>
<protein>
    <recommendedName>
        <fullName evidence="2">Nucleoside transporter/FeoB GTPase Gate domain-containing protein</fullName>
    </recommendedName>
</protein>
<dbReference type="InterPro" id="IPR011642">
    <property type="entry name" value="Gate_dom"/>
</dbReference>